<gene>
    <name evidence="1" type="ORF">CDL12_11077</name>
</gene>
<evidence type="ECO:0000313" key="1">
    <source>
        <dbReference type="EMBL" id="PIN16274.1"/>
    </source>
</evidence>
<name>A0A2G9HFG6_9LAMI</name>
<accession>A0A2G9HFG6</accession>
<proteinExistence type="predicted"/>
<dbReference type="EMBL" id="NKXS01001911">
    <property type="protein sequence ID" value="PIN16274.1"/>
    <property type="molecule type" value="Genomic_DNA"/>
</dbReference>
<organism evidence="1 2">
    <name type="scientific">Handroanthus impetiginosus</name>
    <dbReference type="NCBI Taxonomy" id="429701"/>
    <lineage>
        <taxon>Eukaryota</taxon>
        <taxon>Viridiplantae</taxon>
        <taxon>Streptophyta</taxon>
        <taxon>Embryophyta</taxon>
        <taxon>Tracheophyta</taxon>
        <taxon>Spermatophyta</taxon>
        <taxon>Magnoliopsida</taxon>
        <taxon>eudicotyledons</taxon>
        <taxon>Gunneridae</taxon>
        <taxon>Pentapetalae</taxon>
        <taxon>asterids</taxon>
        <taxon>lamiids</taxon>
        <taxon>Lamiales</taxon>
        <taxon>Bignoniaceae</taxon>
        <taxon>Crescentiina</taxon>
        <taxon>Tabebuia alliance</taxon>
        <taxon>Handroanthus</taxon>
    </lineage>
</organism>
<dbReference type="AlphaFoldDB" id="A0A2G9HFG6"/>
<sequence>MWHSYTSPFMKQELSCDQMSDIDNLGNSSTLLQYNFDGFGESFPDTTQEHMVSFFEHATEARRSSAKHLIECSTWTKASFNAHPTRDDAIISEVGKVFSVSCVNDEMSERDICISFLRNLGLLDKFWIRQERASPKNTVISSDYFYEKPCKVCEHLDSSSNMLLYDSCDAAFHGGLGSFKFMFQDIEPYMSNVRIGDEFQAKNSHWSGLIYNDSNLIVDQLEMDPSNSVSMQKFTKSLKVNFIGAPLFELQTGGWECFYCVPWDPSHADCVELDTKEVMKQLKYIDMVHMTNTVSLFSLCARVISKVNKLNIKHDGRRS</sequence>
<dbReference type="OrthoDB" id="787137at2759"/>
<evidence type="ECO:0000313" key="2">
    <source>
        <dbReference type="Proteomes" id="UP000231279"/>
    </source>
</evidence>
<dbReference type="STRING" id="429701.A0A2G9HFG6"/>
<protein>
    <submittedName>
        <fullName evidence="1">Uncharacterized protein</fullName>
    </submittedName>
</protein>
<reference evidence="2" key="1">
    <citation type="journal article" date="2018" name="Gigascience">
        <title>Genome assembly of the Pink Ipe (Handroanthus impetiginosus, Bignoniaceae), a highly valued, ecologically keystone Neotropical timber forest tree.</title>
        <authorList>
            <person name="Silva-Junior O.B."/>
            <person name="Grattapaglia D."/>
            <person name="Novaes E."/>
            <person name="Collevatti R.G."/>
        </authorList>
    </citation>
    <scope>NUCLEOTIDE SEQUENCE [LARGE SCALE GENOMIC DNA]</scope>
    <source>
        <strain evidence="2">cv. UFG-1</strain>
    </source>
</reference>
<keyword evidence="2" id="KW-1185">Reference proteome</keyword>
<dbReference type="Proteomes" id="UP000231279">
    <property type="component" value="Unassembled WGS sequence"/>
</dbReference>
<comment type="caution">
    <text evidence="1">The sequence shown here is derived from an EMBL/GenBank/DDBJ whole genome shotgun (WGS) entry which is preliminary data.</text>
</comment>